<evidence type="ECO:0000313" key="6">
    <source>
        <dbReference type="Proteomes" id="UP001497623"/>
    </source>
</evidence>
<reference evidence="5 6" key="1">
    <citation type="submission" date="2024-05" db="EMBL/GenBank/DDBJ databases">
        <authorList>
            <person name="Wallberg A."/>
        </authorList>
    </citation>
    <scope>NUCLEOTIDE SEQUENCE [LARGE SCALE GENOMIC DNA]</scope>
</reference>
<evidence type="ECO:0000256" key="3">
    <source>
        <dbReference type="SAM" id="Phobius"/>
    </source>
</evidence>
<comment type="caution">
    <text evidence="5">The sequence shown here is derived from an EMBL/GenBank/DDBJ whole genome shotgun (WGS) entry which is preliminary data.</text>
</comment>
<dbReference type="EMBL" id="CAXKWB010004405">
    <property type="protein sequence ID" value="CAL4073706.1"/>
    <property type="molecule type" value="Genomic_DNA"/>
</dbReference>
<keyword evidence="3" id="KW-0812">Transmembrane</keyword>
<keyword evidence="6" id="KW-1185">Reference proteome</keyword>
<organism evidence="5 6">
    <name type="scientific">Meganyctiphanes norvegica</name>
    <name type="common">Northern krill</name>
    <name type="synonym">Thysanopoda norvegica</name>
    <dbReference type="NCBI Taxonomy" id="48144"/>
    <lineage>
        <taxon>Eukaryota</taxon>
        <taxon>Metazoa</taxon>
        <taxon>Ecdysozoa</taxon>
        <taxon>Arthropoda</taxon>
        <taxon>Crustacea</taxon>
        <taxon>Multicrustacea</taxon>
        <taxon>Malacostraca</taxon>
        <taxon>Eumalacostraca</taxon>
        <taxon>Eucarida</taxon>
        <taxon>Euphausiacea</taxon>
        <taxon>Euphausiidae</taxon>
        <taxon>Meganyctiphanes</taxon>
    </lineage>
</organism>
<dbReference type="Gene3D" id="3.40.1090.10">
    <property type="entry name" value="Cytosolic phospholipase A2 catalytic domain"/>
    <property type="match status" value="1"/>
</dbReference>
<keyword evidence="3" id="KW-0472">Membrane</keyword>
<evidence type="ECO:0000313" key="5">
    <source>
        <dbReference type="EMBL" id="CAL4073706.1"/>
    </source>
</evidence>
<dbReference type="PANTHER" id="PTHR12406:SF41">
    <property type="entry name" value="BRUMMER, ISOFORM B-RELATED"/>
    <property type="match status" value="1"/>
</dbReference>
<dbReference type="GO" id="GO:0055088">
    <property type="term" value="P:lipid homeostasis"/>
    <property type="evidence" value="ECO:0007669"/>
    <property type="project" value="TreeGrafter"/>
</dbReference>
<dbReference type="InterPro" id="IPR033562">
    <property type="entry name" value="PLPL"/>
</dbReference>
<name>A0AAV2Q8P3_MEGNR</name>
<dbReference type="InterPro" id="IPR016035">
    <property type="entry name" value="Acyl_Trfase/lysoPLipase"/>
</dbReference>
<dbReference type="GO" id="GO:0005737">
    <property type="term" value="C:cytoplasm"/>
    <property type="evidence" value="ECO:0007669"/>
    <property type="project" value="TreeGrafter"/>
</dbReference>
<dbReference type="Pfam" id="PF01734">
    <property type="entry name" value="Patatin"/>
    <property type="match status" value="1"/>
</dbReference>
<dbReference type="GO" id="GO:0019433">
    <property type="term" value="P:triglyceride catabolic process"/>
    <property type="evidence" value="ECO:0007669"/>
    <property type="project" value="TreeGrafter"/>
</dbReference>
<dbReference type="GO" id="GO:0004806">
    <property type="term" value="F:triacylglycerol lipase activity"/>
    <property type="evidence" value="ECO:0007669"/>
    <property type="project" value="TreeGrafter"/>
</dbReference>
<dbReference type="InterPro" id="IPR002641">
    <property type="entry name" value="PNPLA_dom"/>
</dbReference>
<dbReference type="PANTHER" id="PTHR12406">
    <property type="entry name" value="CALCIUM-INDEPENDENT PHOSPHOLIPASE A2 IPLA2 -RELATED"/>
    <property type="match status" value="1"/>
</dbReference>
<comment type="caution">
    <text evidence="2">Lacks conserved residue(s) required for the propagation of feature annotation.</text>
</comment>
<evidence type="ECO:0000259" key="4">
    <source>
        <dbReference type="PROSITE" id="PS51635"/>
    </source>
</evidence>
<keyword evidence="3" id="KW-1133">Transmembrane helix</keyword>
<sequence length="263" mass="29741">LLPLDAHVLCTGQLFISATRFSDKKNVLLSQFSSREELIDAIMCSSFIPGVSGIVPFSVKGVQYIDGGFSDNLPCLDDHTITVSPFAGEGDICPKDNTPGVLQINLKNTSIQMSGVNLHRMMHVLLPPSAEVFHRMCEQGYQDTVDFLQRTNLIKCSNCLDLERTIYHGIPLKWKDLLTHSQEYLDGDHCRDCNISKKEAILDNLPEVVGDVLQLAIEDARNNFMEFLFQFKLMMIIAFMWQPAVFIYDLIIFLFCKKRAESV</sequence>
<accession>A0AAV2Q8P3</accession>
<dbReference type="GO" id="GO:0016020">
    <property type="term" value="C:membrane"/>
    <property type="evidence" value="ECO:0007669"/>
    <property type="project" value="TreeGrafter"/>
</dbReference>
<protein>
    <recommendedName>
        <fullName evidence="4">PNPLA domain-containing protein</fullName>
    </recommendedName>
</protein>
<gene>
    <name evidence="5" type="ORF">MNOR_LOCUS9203</name>
</gene>
<feature type="domain" description="PNPLA" evidence="4">
    <location>
        <begin position="1"/>
        <end position="79"/>
    </location>
</feature>
<proteinExistence type="predicted"/>
<feature type="non-terminal residue" evidence="5">
    <location>
        <position position="1"/>
    </location>
</feature>
<feature type="transmembrane region" description="Helical" evidence="3">
    <location>
        <begin position="233"/>
        <end position="256"/>
    </location>
</feature>
<evidence type="ECO:0000256" key="1">
    <source>
        <dbReference type="ARBA" id="ARBA00023098"/>
    </source>
</evidence>
<dbReference type="AlphaFoldDB" id="A0AAV2Q8P3"/>
<feature type="short sequence motif" description="DGA/G" evidence="2">
    <location>
        <begin position="66"/>
        <end position="68"/>
    </location>
</feature>
<dbReference type="Proteomes" id="UP001497623">
    <property type="component" value="Unassembled WGS sequence"/>
</dbReference>
<keyword evidence="1" id="KW-0443">Lipid metabolism</keyword>
<dbReference type="PROSITE" id="PS51635">
    <property type="entry name" value="PNPLA"/>
    <property type="match status" value="1"/>
</dbReference>
<dbReference type="GO" id="GO:0005811">
    <property type="term" value="C:lipid droplet"/>
    <property type="evidence" value="ECO:0007669"/>
    <property type="project" value="TreeGrafter"/>
</dbReference>
<evidence type="ECO:0000256" key="2">
    <source>
        <dbReference type="PROSITE-ProRule" id="PRU01161"/>
    </source>
</evidence>
<dbReference type="SUPFAM" id="SSF52151">
    <property type="entry name" value="FabD/lysophospholipase-like"/>
    <property type="match status" value="1"/>
</dbReference>